<reference evidence="9" key="1">
    <citation type="submission" date="2013-04" db="EMBL/GenBank/DDBJ databases">
        <title>Comparative Genomics of Relapsing Fever Spirochetes.</title>
        <authorList>
            <person name="Schwan T.G."/>
            <person name="Raffel S.J."/>
            <person name="Porcella S.F."/>
            <person name="Martens C.A."/>
            <person name="Bruno D.P."/>
            <person name="Ricklefs S.M."/>
            <person name="Barbian K.B."/>
        </authorList>
    </citation>
    <scope>NUCLEOTIDE SEQUENCE</scope>
    <source>
        <strain evidence="9">YBT</strain>
        <plasmid evidence="9">unnamed</plasmid>
    </source>
</reference>
<evidence type="ECO:0000256" key="4">
    <source>
        <dbReference type="ARBA" id="ARBA00023136"/>
    </source>
</evidence>
<gene>
    <name evidence="9" type="ORF">BHO_0123400</name>
</gene>
<accession>W5T764</accession>
<evidence type="ECO:0000256" key="8">
    <source>
        <dbReference type="RuleBase" id="RU363105"/>
    </source>
</evidence>
<keyword evidence="7 8" id="KW-0449">Lipoprotein</keyword>
<dbReference type="SUPFAM" id="SSF74748">
    <property type="entry name" value="Variable surface antigen VlsE"/>
    <property type="match status" value="1"/>
</dbReference>
<evidence type="ECO:0000256" key="5">
    <source>
        <dbReference type="ARBA" id="ARBA00023139"/>
    </source>
</evidence>
<evidence type="ECO:0000256" key="3">
    <source>
        <dbReference type="ARBA" id="ARBA00022729"/>
    </source>
</evidence>
<dbReference type="GO" id="GO:0009279">
    <property type="term" value="C:cell outer membrane"/>
    <property type="evidence" value="ECO:0007669"/>
    <property type="project" value="UniProtKB-SubCell"/>
</dbReference>
<dbReference type="HOGENOM" id="CLU_207008_0_0_12"/>
<dbReference type="InterPro" id="IPR000680">
    <property type="entry name" value="Borrelia_lipo"/>
</dbReference>
<geneLocation type="plasmid" evidence="9">
    <name>unnamed</name>
</geneLocation>
<evidence type="ECO:0000256" key="6">
    <source>
        <dbReference type="ARBA" id="ARBA00023237"/>
    </source>
</evidence>
<protein>
    <recommendedName>
        <fullName evidence="8">Variable large protein</fullName>
    </recommendedName>
</protein>
<keyword evidence="9" id="KW-0614">Plasmid</keyword>
<comment type="function">
    <text evidence="1 8">The Vlp and Vsp proteins are antigenically distinct proteins, only one vlp or vsp gene is transcriptionally active at any one time. Switching between these genes is a mechanism of host immune response evasion.</text>
</comment>
<dbReference type="Pfam" id="PF00921">
    <property type="entry name" value="Lipoprotein_2"/>
    <property type="match status" value="1"/>
</dbReference>
<keyword evidence="3" id="KW-0732">Signal</keyword>
<dbReference type="AlphaFoldDB" id="W5T764"/>
<evidence type="ECO:0000256" key="7">
    <source>
        <dbReference type="ARBA" id="ARBA00023288"/>
    </source>
</evidence>
<dbReference type="EMBL" id="CP005713">
    <property type="protein sequence ID" value="AHH13181.1"/>
    <property type="molecule type" value="Genomic_DNA"/>
</dbReference>
<keyword evidence="5 8" id="KW-0564">Palmitate</keyword>
<proteinExistence type="predicted"/>
<keyword evidence="6 8" id="KW-0998">Cell outer membrane</keyword>
<sequence length="64" mass="6266">MIKDNGDAAKLAKNTVAIANAGVANAKDGTIAGAIALRAMAKSGKFANRNNANDAVPAVTGAAK</sequence>
<evidence type="ECO:0000256" key="2">
    <source>
        <dbReference type="ARBA" id="ARBA00004459"/>
    </source>
</evidence>
<organism evidence="9">
    <name type="scientific">Borrelia hermsii YBT</name>
    <dbReference type="NCBI Taxonomy" id="1313295"/>
    <lineage>
        <taxon>Bacteria</taxon>
        <taxon>Pseudomonadati</taxon>
        <taxon>Spirochaetota</taxon>
        <taxon>Spirochaetia</taxon>
        <taxon>Spirochaetales</taxon>
        <taxon>Borreliaceae</taxon>
        <taxon>Borrelia</taxon>
    </lineage>
</organism>
<evidence type="ECO:0000256" key="1">
    <source>
        <dbReference type="ARBA" id="ARBA00003932"/>
    </source>
</evidence>
<evidence type="ECO:0000313" key="9">
    <source>
        <dbReference type="EMBL" id="AHH13181.1"/>
    </source>
</evidence>
<name>W5T764_BORHE</name>
<comment type="subcellular location">
    <subcellularLocation>
        <location evidence="2 8">Cell outer membrane</location>
        <topology evidence="2 8">Lipid-anchor</topology>
    </subcellularLocation>
</comment>
<keyword evidence="4 8" id="KW-0472">Membrane</keyword>